<dbReference type="PRINTS" id="PR00081">
    <property type="entry name" value="GDHRDH"/>
</dbReference>
<sequence>MKRLQDRVAIITGSARGFGFAIAEGLAKEGAKVVLTDVFQEGLDEAVKTLKGKGHQAMGLKVDVTNKSQVQALAKTVKDSWGGIDILVNCAGGGLGTPFGLQEIEEKHWDLVVDVNLKGTFFCCQAVIPVMAEKKKGAIVNISALAAHYRATMAGVQYTAAKAGVEGLTRQLAYDFGPDNIRINAVAPTVTLTGDRTKGLWEDKTAEERAKTVANIPLRRLSEPREVVAAVIFLASDEASYITGITLDVVGGRYLR</sequence>
<evidence type="ECO:0000256" key="1">
    <source>
        <dbReference type="ARBA" id="ARBA00006484"/>
    </source>
</evidence>
<accession>A0A644SZ42</accession>
<protein>
    <submittedName>
        <fullName evidence="3">3-oxoacyl-[acyl-carrier-protein] reductase FabG</fullName>
        <ecNumber evidence="3">1.1.1.100</ecNumber>
    </submittedName>
</protein>
<dbReference type="GO" id="GO:0004316">
    <property type="term" value="F:3-oxoacyl-[acyl-carrier-protein] reductase (NADPH) activity"/>
    <property type="evidence" value="ECO:0007669"/>
    <property type="project" value="UniProtKB-EC"/>
</dbReference>
<dbReference type="PROSITE" id="PS00061">
    <property type="entry name" value="ADH_SHORT"/>
    <property type="match status" value="1"/>
</dbReference>
<dbReference type="SUPFAM" id="SSF51735">
    <property type="entry name" value="NAD(P)-binding Rossmann-fold domains"/>
    <property type="match status" value="1"/>
</dbReference>
<proteinExistence type="inferred from homology"/>
<dbReference type="EC" id="1.1.1.100" evidence="3"/>
<comment type="similarity">
    <text evidence="1">Belongs to the short-chain dehydrogenases/reductases (SDR) family.</text>
</comment>
<evidence type="ECO:0000256" key="2">
    <source>
        <dbReference type="ARBA" id="ARBA00023002"/>
    </source>
</evidence>
<dbReference type="PANTHER" id="PTHR42760:SF133">
    <property type="entry name" value="3-OXOACYL-[ACYL-CARRIER-PROTEIN] REDUCTASE"/>
    <property type="match status" value="1"/>
</dbReference>
<keyword evidence="2 3" id="KW-0560">Oxidoreductase</keyword>
<comment type="caution">
    <text evidence="3">The sequence shown here is derived from an EMBL/GenBank/DDBJ whole genome shotgun (WGS) entry which is preliminary data.</text>
</comment>
<dbReference type="Gene3D" id="3.40.50.720">
    <property type="entry name" value="NAD(P)-binding Rossmann-like Domain"/>
    <property type="match status" value="1"/>
</dbReference>
<reference evidence="3" key="1">
    <citation type="submission" date="2019-08" db="EMBL/GenBank/DDBJ databases">
        <authorList>
            <person name="Kucharzyk K."/>
            <person name="Murdoch R.W."/>
            <person name="Higgins S."/>
            <person name="Loffler F."/>
        </authorList>
    </citation>
    <scope>NUCLEOTIDE SEQUENCE</scope>
</reference>
<name>A0A644SZ42_9ZZZZ</name>
<dbReference type="InterPro" id="IPR002347">
    <property type="entry name" value="SDR_fam"/>
</dbReference>
<organism evidence="3">
    <name type="scientific">bioreactor metagenome</name>
    <dbReference type="NCBI Taxonomy" id="1076179"/>
    <lineage>
        <taxon>unclassified sequences</taxon>
        <taxon>metagenomes</taxon>
        <taxon>ecological metagenomes</taxon>
    </lineage>
</organism>
<dbReference type="InterPro" id="IPR036291">
    <property type="entry name" value="NAD(P)-bd_dom_sf"/>
</dbReference>
<dbReference type="AlphaFoldDB" id="A0A644SZ42"/>
<gene>
    <name evidence="3" type="primary">fabG_4</name>
    <name evidence="3" type="ORF">SDC9_05451</name>
</gene>
<dbReference type="PANTHER" id="PTHR42760">
    <property type="entry name" value="SHORT-CHAIN DEHYDROGENASES/REDUCTASES FAMILY MEMBER"/>
    <property type="match status" value="1"/>
</dbReference>
<dbReference type="EMBL" id="VSSQ01000010">
    <property type="protein sequence ID" value="MPL59895.1"/>
    <property type="molecule type" value="Genomic_DNA"/>
</dbReference>
<dbReference type="PRINTS" id="PR00080">
    <property type="entry name" value="SDRFAMILY"/>
</dbReference>
<dbReference type="NCBIfam" id="NF005559">
    <property type="entry name" value="PRK07231.1"/>
    <property type="match status" value="1"/>
</dbReference>
<dbReference type="InterPro" id="IPR020904">
    <property type="entry name" value="Sc_DH/Rdtase_CS"/>
</dbReference>
<dbReference type="Pfam" id="PF13561">
    <property type="entry name" value="adh_short_C2"/>
    <property type="match status" value="1"/>
</dbReference>
<evidence type="ECO:0000313" key="3">
    <source>
        <dbReference type="EMBL" id="MPL59895.1"/>
    </source>
</evidence>
<dbReference type="CDD" id="cd05233">
    <property type="entry name" value="SDR_c"/>
    <property type="match status" value="1"/>
</dbReference>
<dbReference type="FunFam" id="3.40.50.720:FF:000084">
    <property type="entry name" value="Short-chain dehydrogenase reductase"/>
    <property type="match status" value="1"/>
</dbReference>